<keyword evidence="3" id="KW-1185">Reference proteome</keyword>
<evidence type="ECO:0000313" key="3">
    <source>
        <dbReference type="Proteomes" id="UP001293254"/>
    </source>
</evidence>
<evidence type="ECO:0000256" key="1">
    <source>
        <dbReference type="SAM" id="MobiDB-lite"/>
    </source>
</evidence>
<gene>
    <name evidence="2" type="ORF">Salat_0834400</name>
</gene>
<reference evidence="2" key="2">
    <citation type="journal article" date="2024" name="Plant">
        <title>Genomic evolution and insights into agronomic trait innovations of Sesamum species.</title>
        <authorList>
            <person name="Miao H."/>
            <person name="Wang L."/>
            <person name="Qu L."/>
            <person name="Liu H."/>
            <person name="Sun Y."/>
            <person name="Le M."/>
            <person name="Wang Q."/>
            <person name="Wei S."/>
            <person name="Zheng Y."/>
            <person name="Lin W."/>
            <person name="Duan Y."/>
            <person name="Cao H."/>
            <person name="Xiong S."/>
            <person name="Wang X."/>
            <person name="Wei L."/>
            <person name="Li C."/>
            <person name="Ma Q."/>
            <person name="Ju M."/>
            <person name="Zhao R."/>
            <person name="Li G."/>
            <person name="Mu C."/>
            <person name="Tian Q."/>
            <person name="Mei H."/>
            <person name="Zhang T."/>
            <person name="Gao T."/>
            <person name="Zhang H."/>
        </authorList>
    </citation>
    <scope>NUCLEOTIDE SEQUENCE</scope>
    <source>
        <strain evidence="2">3651</strain>
    </source>
</reference>
<name>A0AAE2CQG4_9LAMI</name>
<protein>
    <submittedName>
        <fullName evidence="2">Uncharacterized protein</fullName>
    </submittedName>
</protein>
<feature type="compositionally biased region" description="Basic and acidic residues" evidence="1">
    <location>
        <begin position="28"/>
        <end position="40"/>
    </location>
</feature>
<organism evidence="2 3">
    <name type="scientific">Sesamum alatum</name>
    <dbReference type="NCBI Taxonomy" id="300844"/>
    <lineage>
        <taxon>Eukaryota</taxon>
        <taxon>Viridiplantae</taxon>
        <taxon>Streptophyta</taxon>
        <taxon>Embryophyta</taxon>
        <taxon>Tracheophyta</taxon>
        <taxon>Spermatophyta</taxon>
        <taxon>Magnoliopsida</taxon>
        <taxon>eudicotyledons</taxon>
        <taxon>Gunneridae</taxon>
        <taxon>Pentapetalae</taxon>
        <taxon>asterids</taxon>
        <taxon>lamiids</taxon>
        <taxon>Lamiales</taxon>
        <taxon>Pedaliaceae</taxon>
        <taxon>Sesamum</taxon>
    </lineage>
</organism>
<dbReference type="AlphaFoldDB" id="A0AAE2CQG4"/>
<dbReference type="EMBL" id="JACGWO010000003">
    <property type="protein sequence ID" value="KAK4430727.1"/>
    <property type="molecule type" value="Genomic_DNA"/>
</dbReference>
<comment type="caution">
    <text evidence="2">The sequence shown here is derived from an EMBL/GenBank/DDBJ whole genome shotgun (WGS) entry which is preliminary data.</text>
</comment>
<dbReference type="Proteomes" id="UP001293254">
    <property type="component" value="Unassembled WGS sequence"/>
</dbReference>
<accession>A0AAE2CQG4</accession>
<sequence length="126" mass="14129">MEKVNPRRRKGSSQREKKEAGENQGLSDSKESEIEMREGEPIYTNSKGLWTGSGQSETQGKELWAWPSRKGHMGARALGLKGTWATSQHLHLGPWTLKRVLSFLRLGFSSLPKSLRDPSKVPTRKG</sequence>
<feature type="region of interest" description="Disordered" evidence="1">
    <location>
        <begin position="1"/>
        <end position="60"/>
    </location>
</feature>
<feature type="compositionally biased region" description="Basic residues" evidence="1">
    <location>
        <begin position="1"/>
        <end position="12"/>
    </location>
</feature>
<feature type="compositionally biased region" description="Polar residues" evidence="1">
    <location>
        <begin position="43"/>
        <end position="58"/>
    </location>
</feature>
<proteinExistence type="predicted"/>
<reference evidence="2" key="1">
    <citation type="submission" date="2020-06" db="EMBL/GenBank/DDBJ databases">
        <authorList>
            <person name="Li T."/>
            <person name="Hu X."/>
            <person name="Zhang T."/>
            <person name="Song X."/>
            <person name="Zhang H."/>
            <person name="Dai N."/>
            <person name="Sheng W."/>
            <person name="Hou X."/>
            <person name="Wei L."/>
        </authorList>
    </citation>
    <scope>NUCLEOTIDE SEQUENCE</scope>
    <source>
        <strain evidence="2">3651</strain>
        <tissue evidence="2">Leaf</tissue>
    </source>
</reference>
<evidence type="ECO:0000313" key="2">
    <source>
        <dbReference type="EMBL" id="KAK4430727.1"/>
    </source>
</evidence>